<dbReference type="Pfam" id="PF00356">
    <property type="entry name" value="LacI"/>
    <property type="match status" value="1"/>
</dbReference>
<dbReference type="InterPro" id="IPR046335">
    <property type="entry name" value="LacI/GalR-like_sensor"/>
</dbReference>
<dbReference type="RefSeq" id="WP_155703363.1">
    <property type="nucleotide sequence ID" value="NZ_CP034235.1"/>
</dbReference>
<dbReference type="Proteomes" id="UP000426246">
    <property type="component" value="Chromosome"/>
</dbReference>
<dbReference type="CDD" id="cd01392">
    <property type="entry name" value="HTH_LacI"/>
    <property type="match status" value="1"/>
</dbReference>
<dbReference type="PROSITE" id="PS00356">
    <property type="entry name" value="HTH_LACI_1"/>
    <property type="match status" value="1"/>
</dbReference>
<evidence type="ECO:0000256" key="1">
    <source>
        <dbReference type="ARBA" id="ARBA00022491"/>
    </source>
</evidence>
<evidence type="ECO:0000256" key="4">
    <source>
        <dbReference type="ARBA" id="ARBA00023163"/>
    </source>
</evidence>
<reference evidence="7" key="1">
    <citation type="submission" date="2018-11" db="EMBL/GenBank/DDBJ databases">
        <title>Complete genome sequence of Paenibacillus sp. ML311-T8.</title>
        <authorList>
            <person name="Nam Y.-D."/>
            <person name="Kang J."/>
            <person name="Chung W.-H."/>
            <person name="Park Y.S."/>
        </authorList>
    </citation>
    <scope>NUCLEOTIDE SEQUENCE [LARGE SCALE GENOMIC DNA]</scope>
    <source>
        <strain evidence="7">ML311-T8</strain>
    </source>
</reference>
<dbReference type="PROSITE" id="PS50932">
    <property type="entry name" value="HTH_LACI_2"/>
    <property type="match status" value="1"/>
</dbReference>
<dbReference type="InterPro" id="IPR010982">
    <property type="entry name" value="Lambda_DNA-bd_dom_sf"/>
</dbReference>
<evidence type="ECO:0000259" key="5">
    <source>
        <dbReference type="PROSITE" id="PS50932"/>
    </source>
</evidence>
<dbReference type="KEGG" id="ppsc:EHS13_26950"/>
<evidence type="ECO:0000313" key="6">
    <source>
        <dbReference type="EMBL" id="QGQ98261.1"/>
    </source>
</evidence>
<proteinExistence type="predicted"/>
<keyword evidence="7" id="KW-1185">Reference proteome</keyword>
<dbReference type="PANTHER" id="PTHR30146:SF148">
    <property type="entry name" value="HTH-TYPE TRANSCRIPTIONAL REPRESSOR PURR-RELATED"/>
    <property type="match status" value="1"/>
</dbReference>
<gene>
    <name evidence="6" type="ORF">EHS13_26950</name>
</gene>
<dbReference type="PRINTS" id="PR00036">
    <property type="entry name" value="HTHLACI"/>
</dbReference>
<evidence type="ECO:0000313" key="7">
    <source>
        <dbReference type="Proteomes" id="UP000426246"/>
    </source>
</evidence>
<evidence type="ECO:0000256" key="2">
    <source>
        <dbReference type="ARBA" id="ARBA00023015"/>
    </source>
</evidence>
<dbReference type="EMBL" id="CP034235">
    <property type="protein sequence ID" value="QGQ98261.1"/>
    <property type="molecule type" value="Genomic_DNA"/>
</dbReference>
<dbReference type="GO" id="GO:0003700">
    <property type="term" value="F:DNA-binding transcription factor activity"/>
    <property type="evidence" value="ECO:0007669"/>
    <property type="project" value="TreeGrafter"/>
</dbReference>
<protein>
    <submittedName>
        <fullName evidence="6">LacI family transcriptional regulator</fullName>
    </submittedName>
</protein>
<keyword evidence="4" id="KW-0804">Transcription</keyword>
<keyword evidence="1" id="KW-0678">Repressor</keyword>
<name>A0A6B8RPH2_9BACL</name>
<feature type="domain" description="HTH lacI-type" evidence="5">
    <location>
        <begin position="2"/>
        <end position="56"/>
    </location>
</feature>
<dbReference type="SUPFAM" id="SSF47413">
    <property type="entry name" value="lambda repressor-like DNA-binding domains"/>
    <property type="match status" value="1"/>
</dbReference>
<dbReference type="AlphaFoldDB" id="A0A6B8RPH2"/>
<dbReference type="PANTHER" id="PTHR30146">
    <property type="entry name" value="LACI-RELATED TRANSCRIPTIONAL REPRESSOR"/>
    <property type="match status" value="1"/>
</dbReference>
<dbReference type="InterPro" id="IPR028082">
    <property type="entry name" value="Peripla_BP_I"/>
</dbReference>
<dbReference type="Pfam" id="PF13377">
    <property type="entry name" value="Peripla_BP_3"/>
    <property type="match status" value="1"/>
</dbReference>
<dbReference type="Gene3D" id="1.10.260.40">
    <property type="entry name" value="lambda repressor-like DNA-binding domains"/>
    <property type="match status" value="1"/>
</dbReference>
<dbReference type="SMART" id="SM00354">
    <property type="entry name" value="HTH_LACI"/>
    <property type="match status" value="1"/>
</dbReference>
<evidence type="ECO:0000256" key="3">
    <source>
        <dbReference type="ARBA" id="ARBA00023125"/>
    </source>
</evidence>
<dbReference type="InterPro" id="IPR000843">
    <property type="entry name" value="HTH_LacI"/>
</dbReference>
<accession>A0A6B8RPH2</accession>
<keyword evidence="2" id="KW-0805">Transcription regulation</keyword>
<sequence>MVTIYDIAKKANVSAMTVSKVINNTGRISEKTRTKVRLVMEELNYVPNQMARGLVLQQTNILFLLITDITNSFYTTLARGAEDAAKKHGYRLLFGNSDENLIKESEYVDTILGTRVDGVLFSPAGDRSLPNLENLRMHKVPFVLLDREVPGIECDVVLGDSKEGARQLVEHMIAYQHNLIALINGSLEVSSARLRQQGYLDAHKLNDLLVREDYMLELSYEAHSDLTTIENWLKALSPQPTAIVAGNNVLAVEAIRAILNCGLRVPEDISVACFDDLGAISEITPFLTVVAQQAYQFGYMGVQLLIERIQERENVKPWKKIILPVELKVRKSVKQVMVE</sequence>
<dbReference type="OrthoDB" id="9796186at2"/>
<keyword evidence="3" id="KW-0238">DNA-binding</keyword>
<organism evidence="6 7">
    <name type="scientific">Paenibacillus psychroresistens</name>
    <dbReference type="NCBI Taxonomy" id="1778678"/>
    <lineage>
        <taxon>Bacteria</taxon>
        <taxon>Bacillati</taxon>
        <taxon>Bacillota</taxon>
        <taxon>Bacilli</taxon>
        <taxon>Bacillales</taxon>
        <taxon>Paenibacillaceae</taxon>
        <taxon>Paenibacillus</taxon>
    </lineage>
</organism>
<dbReference type="SUPFAM" id="SSF53822">
    <property type="entry name" value="Periplasmic binding protein-like I"/>
    <property type="match status" value="1"/>
</dbReference>
<dbReference type="Gene3D" id="3.40.50.2300">
    <property type="match status" value="2"/>
</dbReference>
<dbReference type="GO" id="GO:0000976">
    <property type="term" value="F:transcription cis-regulatory region binding"/>
    <property type="evidence" value="ECO:0007669"/>
    <property type="project" value="TreeGrafter"/>
</dbReference>